<evidence type="ECO:0000256" key="1">
    <source>
        <dbReference type="ARBA" id="ARBA00003534"/>
    </source>
</evidence>
<comment type="similarity">
    <text evidence="3 5">Belongs to the pectinacetylesterase family.</text>
</comment>
<dbReference type="EC" id="3.1.1.-" evidence="5"/>
<sequence length="398" mass="44181">MICCRMEESIKPCAWILFCLLPLISLTASGLEVNLTILESAVAKGAVCLDGSPPAYHFAPGFGSGVDSWLVHIEGGGWCHNVTNCLHRKMWRLGSSKAMGSVRFSGILNDHRQFNPYFYNWNKVKVGYCDGSSFTGDIERVDPATKLHYRGARIFAAVMEDLLARGMKNARNALLSGCSAGGLTTVLHCDRFRAFLPAGARVKCLTDGGFFINVNDIAGVDYIKSYFNNIVETHGSAKNLPPSCTSRMSPNMCFFPQYVVPQVRTPLFILNSAYDSWQIRNVLVPPESDPTGAWKQCRADISQCNVNQIEALQGFRRNFLGALGRLETDPSRGYFINSCFAHCQTELTATWKFAHSPVLGNTTVAEAVGVWFYDLRDFKMIDCPYPCDSSCYNNKYNP</sequence>
<keyword evidence="4 5" id="KW-0134">Cell wall</keyword>
<dbReference type="InterPro" id="IPR004963">
    <property type="entry name" value="PAE/NOTUM"/>
</dbReference>
<keyword evidence="5" id="KW-0378">Hydrolase</keyword>
<keyword evidence="5" id="KW-0964">Secreted</keyword>
<evidence type="ECO:0000256" key="3">
    <source>
        <dbReference type="ARBA" id="ARBA00005784"/>
    </source>
</evidence>
<evidence type="ECO:0000256" key="4">
    <source>
        <dbReference type="ARBA" id="ARBA00022512"/>
    </source>
</evidence>
<evidence type="ECO:0000313" key="6">
    <source>
        <dbReference type="EMBL" id="JAT51557.1"/>
    </source>
</evidence>
<organism evidence="6">
    <name type="scientific">Anthurium amnicola</name>
    <dbReference type="NCBI Taxonomy" id="1678845"/>
    <lineage>
        <taxon>Eukaryota</taxon>
        <taxon>Viridiplantae</taxon>
        <taxon>Streptophyta</taxon>
        <taxon>Embryophyta</taxon>
        <taxon>Tracheophyta</taxon>
        <taxon>Spermatophyta</taxon>
        <taxon>Magnoliopsida</taxon>
        <taxon>Liliopsida</taxon>
        <taxon>Araceae</taxon>
        <taxon>Pothoideae</taxon>
        <taxon>Potheae</taxon>
        <taxon>Anthurium</taxon>
    </lineage>
</organism>
<dbReference type="GO" id="GO:0009505">
    <property type="term" value="C:plant-type cell wall"/>
    <property type="evidence" value="ECO:0007669"/>
    <property type="project" value="TreeGrafter"/>
</dbReference>
<dbReference type="AlphaFoldDB" id="A0A1D1YAA9"/>
<reference evidence="6" key="1">
    <citation type="submission" date="2015-07" db="EMBL/GenBank/DDBJ databases">
        <title>Transcriptome Assembly of Anthurium amnicola.</title>
        <authorList>
            <person name="Suzuki J."/>
        </authorList>
    </citation>
    <scope>NUCLEOTIDE SEQUENCE</scope>
</reference>
<dbReference type="EMBL" id="GDJX01016379">
    <property type="protein sequence ID" value="JAT51557.1"/>
    <property type="molecule type" value="Transcribed_RNA"/>
</dbReference>
<comment type="subcellular location">
    <subcellularLocation>
        <location evidence="2 5">Secreted</location>
        <location evidence="2 5">Cell wall</location>
    </subcellularLocation>
</comment>
<protein>
    <recommendedName>
        <fullName evidence="5">Pectin acetylesterase</fullName>
        <ecNumber evidence="5">3.1.1.-</ecNumber>
    </recommendedName>
</protein>
<evidence type="ECO:0000256" key="5">
    <source>
        <dbReference type="RuleBase" id="RU363114"/>
    </source>
</evidence>
<gene>
    <name evidence="6" type="primary">Notum_24</name>
    <name evidence="6" type="ORF">g.81812</name>
</gene>
<dbReference type="PANTHER" id="PTHR21562">
    <property type="entry name" value="NOTUM-RELATED"/>
    <property type="match status" value="1"/>
</dbReference>
<dbReference type="Pfam" id="PF03283">
    <property type="entry name" value="PAE"/>
    <property type="match status" value="1"/>
</dbReference>
<dbReference type="GO" id="GO:0052793">
    <property type="term" value="F:pectin acetylesterase activity"/>
    <property type="evidence" value="ECO:0007669"/>
    <property type="project" value="TreeGrafter"/>
</dbReference>
<accession>A0A1D1YAA9</accession>
<feature type="chain" id="PRO_5008811191" description="Pectin acetylesterase" evidence="5">
    <location>
        <begin position="31"/>
        <end position="398"/>
    </location>
</feature>
<keyword evidence="5" id="KW-0732">Signal</keyword>
<comment type="function">
    <text evidence="1 5">Hydrolyzes acetyl esters in homogalacturonan regions of pectin. In type I primary cell wall, galacturonic acid residues of pectin can be acetylated at the O-2 and O-3 positions. Decreasing the degree of acetylation of pectin gels in vitro alters their physical properties.</text>
</comment>
<proteinExistence type="inferred from homology"/>
<keyword evidence="5" id="KW-0961">Cell wall biogenesis/degradation</keyword>
<evidence type="ECO:0000256" key="2">
    <source>
        <dbReference type="ARBA" id="ARBA00004191"/>
    </source>
</evidence>
<feature type="signal peptide" evidence="5">
    <location>
        <begin position="1"/>
        <end position="30"/>
    </location>
</feature>
<dbReference type="GO" id="GO:0071555">
    <property type="term" value="P:cell wall organization"/>
    <property type="evidence" value="ECO:0007669"/>
    <property type="project" value="UniProtKB-KW"/>
</dbReference>
<name>A0A1D1YAA9_9ARAE</name>
<dbReference type="PANTHER" id="PTHR21562:SF93">
    <property type="entry name" value="PECTIN ACETYLESTERASE 8"/>
    <property type="match status" value="1"/>
</dbReference>